<dbReference type="PANTHER" id="PTHR48106:SF13">
    <property type="entry name" value="QUINONE OXIDOREDUCTASE-RELATED"/>
    <property type="match status" value="1"/>
</dbReference>
<evidence type="ECO:0000256" key="2">
    <source>
        <dbReference type="ARBA" id="ARBA00023002"/>
    </source>
</evidence>
<dbReference type="Pfam" id="PF08240">
    <property type="entry name" value="ADH_N"/>
    <property type="match status" value="1"/>
</dbReference>
<dbReference type="GO" id="GO:0035925">
    <property type="term" value="F:mRNA 3'-UTR AU-rich region binding"/>
    <property type="evidence" value="ECO:0007669"/>
    <property type="project" value="TreeGrafter"/>
</dbReference>
<evidence type="ECO:0000256" key="1">
    <source>
        <dbReference type="ARBA" id="ARBA00022857"/>
    </source>
</evidence>
<proteinExistence type="predicted"/>
<feature type="domain" description="Enoyl reductase (ER)" evidence="3">
    <location>
        <begin position="1"/>
        <end position="300"/>
    </location>
</feature>
<dbReference type="GO" id="GO:0005829">
    <property type="term" value="C:cytosol"/>
    <property type="evidence" value="ECO:0007669"/>
    <property type="project" value="TreeGrafter"/>
</dbReference>
<dbReference type="InterPro" id="IPR011032">
    <property type="entry name" value="GroES-like_sf"/>
</dbReference>
<dbReference type="SUPFAM" id="SSF50129">
    <property type="entry name" value="GroES-like"/>
    <property type="match status" value="1"/>
</dbReference>
<dbReference type="InterPro" id="IPR020843">
    <property type="entry name" value="ER"/>
</dbReference>
<gene>
    <name evidence="4" type="ORF">UFOPK3610_01784</name>
</gene>
<dbReference type="Pfam" id="PF13602">
    <property type="entry name" value="ADH_zinc_N_2"/>
    <property type="match status" value="1"/>
</dbReference>
<keyword evidence="2" id="KW-0560">Oxidoreductase</keyword>
<protein>
    <submittedName>
        <fullName evidence="4">Unannotated protein</fullName>
    </submittedName>
</protein>
<dbReference type="SMART" id="SM00829">
    <property type="entry name" value="PKS_ER"/>
    <property type="match status" value="1"/>
</dbReference>
<sequence length="304" mass="31150">MLELTEIPLEDLAHNQIRVRVLLAGVNFWDVMQRRGDVPLPEDGVPGVEGVGIVESVGAGVSADLVGQRVVWSKVGSSYASHVQGAAEFFVPVPDSLSDTAVAGVLMQGVTAQYLATDTTDLQPGDIALVTAGAGGVGLLLTQFLQSRGVDIIGVVGSSAKAGATRSNHTLIDSENLAGEVRTLAPGGVAAVFDAAGGDSGRFFAMLRPRGICVLYGAAGGPISPIAPGDLGAGSFYVTRTAGRDYAAAPGEWLARAQDVLSHAAVGELVADVSEVLNLAQAAEAHRSLESRATTGKILLRVSE</sequence>
<dbReference type="InterPro" id="IPR013154">
    <property type="entry name" value="ADH-like_N"/>
</dbReference>
<dbReference type="InterPro" id="IPR036291">
    <property type="entry name" value="NAD(P)-bd_dom_sf"/>
</dbReference>
<dbReference type="EMBL" id="CAFBMR010000113">
    <property type="protein sequence ID" value="CAB4928016.1"/>
    <property type="molecule type" value="Genomic_DNA"/>
</dbReference>
<dbReference type="Gene3D" id="3.90.180.10">
    <property type="entry name" value="Medium-chain alcohol dehydrogenases, catalytic domain"/>
    <property type="match status" value="1"/>
</dbReference>
<dbReference type="GO" id="GO:0070402">
    <property type="term" value="F:NADPH binding"/>
    <property type="evidence" value="ECO:0007669"/>
    <property type="project" value="TreeGrafter"/>
</dbReference>
<dbReference type="PANTHER" id="PTHR48106">
    <property type="entry name" value="QUINONE OXIDOREDUCTASE PIG3-RELATED"/>
    <property type="match status" value="1"/>
</dbReference>
<name>A0A6J7IBY2_9ZZZZ</name>
<evidence type="ECO:0000259" key="3">
    <source>
        <dbReference type="SMART" id="SM00829"/>
    </source>
</evidence>
<accession>A0A6J7IBY2</accession>
<dbReference type="AlphaFoldDB" id="A0A6J7IBY2"/>
<reference evidence="4" key="1">
    <citation type="submission" date="2020-05" db="EMBL/GenBank/DDBJ databases">
        <authorList>
            <person name="Chiriac C."/>
            <person name="Salcher M."/>
            <person name="Ghai R."/>
            <person name="Kavagutti S V."/>
        </authorList>
    </citation>
    <scope>NUCLEOTIDE SEQUENCE</scope>
</reference>
<dbReference type="GO" id="GO:0003960">
    <property type="term" value="F:quinone reductase (NADPH) activity"/>
    <property type="evidence" value="ECO:0007669"/>
    <property type="project" value="TreeGrafter"/>
</dbReference>
<organism evidence="4">
    <name type="scientific">freshwater metagenome</name>
    <dbReference type="NCBI Taxonomy" id="449393"/>
    <lineage>
        <taxon>unclassified sequences</taxon>
        <taxon>metagenomes</taxon>
        <taxon>ecological metagenomes</taxon>
    </lineage>
</organism>
<keyword evidence="1" id="KW-0521">NADP</keyword>
<evidence type="ECO:0000313" key="4">
    <source>
        <dbReference type="EMBL" id="CAB4928016.1"/>
    </source>
</evidence>
<dbReference type="SUPFAM" id="SSF51735">
    <property type="entry name" value="NAD(P)-binding Rossmann-fold domains"/>
    <property type="match status" value="1"/>
</dbReference>
<dbReference type="Gene3D" id="3.40.50.720">
    <property type="entry name" value="NAD(P)-binding Rossmann-like Domain"/>
    <property type="match status" value="1"/>
</dbReference>